<reference evidence="1 2" key="1">
    <citation type="journal article" date="2016" name="Nat. Commun.">
        <title>Thousands of microbial genomes shed light on interconnected biogeochemical processes in an aquifer system.</title>
        <authorList>
            <person name="Anantharaman K."/>
            <person name="Brown C.T."/>
            <person name="Hug L.A."/>
            <person name="Sharon I."/>
            <person name="Castelle C.J."/>
            <person name="Probst A.J."/>
            <person name="Thomas B.C."/>
            <person name="Singh A."/>
            <person name="Wilkins M.J."/>
            <person name="Karaoz U."/>
            <person name="Brodie E.L."/>
            <person name="Williams K.H."/>
            <person name="Hubbard S.S."/>
            <person name="Banfield J.F."/>
        </authorList>
    </citation>
    <scope>NUCLEOTIDE SEQUENCE [LARGE SCALE GENOMIC DNA]</scope>
</reference>
<sequence>MNIIGKLKYKILAAVFVVLFVAGGILSLRISFVAEHPLIKTFLFSKTDLKFKSDKLHYYDNPNISLERVHVQAFYLVPRKSLNDFTLSWKEDFTGALEELKKFHESQFGNSSELTFSLLDIPVVAPNEFVDSLPTGLRRATLVDLEPIDKFIEDNITKSSAPFYRKAFVDIPNNAYAVKVIFVEGVSAVGSEGMLLLSRNYITDPAIGYGTSVLAHEFGHTLGMPDLYDYETYEDYSDDLMGSGRYRAINYVYFSDDIKRRMGIK</sequence>
<protein>
    <submittedName>
        <fullName evidence="1">Uncharacterized protein</fullName>
    </submittedName>
</protein>
<name>A0A1G2PZL6_9BACT</name>
<dbReference type="AlphaFoldDB" id="A0A1G2PZL6"/>
<comment type="caution">
    <text evidence="1">The sequence shown here is derived from an EMBL/GenBank/DDBJ whole genome shotgun (WGS) entry which is preliminary data.</text>
</comment>
<dbReference type="Proteomes" id="UP000176951">
    <property type="component" value="Unassembled WGS sequence"/>
</dbReference>
<dbReference type="SUPFAM" id="SSF55486">
    <property type="entry name" value="Metalloproteases ('zincins'), catalytic domain"/>
    <property type="match status" value="1"/>
</dbReference>
<gene>
    <name evidence="1" type="ORF">A3A97_02170</name>
</gene>
<evidence type="ECO:0000313" key="2">
    <source>
        <dbReference type="Proteomes" id="UP000176951"/>
    </source>
</evidence>
<evidence type="ECO:0000313" key="1">
    <source>
        <dbReference type="EMBL" id="OHA53022.1"/>
    </source>
</evidence>
<organism evidence="1 2">
    <name type="scientific">Candidatus Terrybacteria bacterium RIFCSPLOWO2_01_FULL_40_23</name>
    <dbReference type="NCBI Taxonomy" id="1802366"/>
    <lineage>
        <taxon>Bacteria</taxon>
        <taxon>Candidatus Terryibacteriota</taxon>
    </lineage>
</organism>
<proteinExistence type="predicted"/>
<accession>A0A1G2PZL6</accession>
<dbReference type="EMBL" id="MHSW01000001">
    <property type="protein sequence ID" value="OHA53022.1"/>
    <property type="molecule type" value="Genomic_DNA"/>
</dbReference>